<dbReference type="Proteomes" id="UP000076761">
    <property type="component" value="Unassembled WGS sequence"/>
</dbReference>
<evidence type="ECO:0000313" key="6">
    <source>
        <dbReference type="EMBL" id="KZT25044.1"/>
    </source>
</evidence>
<dbReference type="AlphaFoldDB" id="A0A165SEM8"/>
<sequence length="86" mass="9827">MFAKIAVAHRFPAVSSTALRAAYSTSRVDGSTAQSKEFSKKERAHEDQYARQHEAEQLKKLREQIEKKKEELAQLEQEHSEIAGKQ</sequence>
<evidence type="ECO:0000256" key="2">
    <source>
        <dbReference type="ARBA" id="ARBA00010901"/>
    </source>
</evidence>
<comment type="subcellular location">
    <subcellularLocation>
        <location evidence="1">Mitochondrion</location>
    </subcellularLocation>
</comment>
<comment type="similarity">
    <text evidence="2 4">Belongs to the ATPase inhibitor family.</text>
</comment>
<dbReference type="GO" id="GO:0005739">
    <property type="term" value="C:mitochondrion"/>
    <property type="evidence" value="ECO:0007669"/>
    <property type="project" value="UniProtKB-SubCell"/>
</dbReference>
<keyword evidence="7" id="KW-1185">Reference proteome</keyword>
<organism evidence="6 7">
    <name type="scientific">Neolentinus lepideus HHB14362 ss-1</name>
    <dbReference type="NCBI Taxonomy" id="1314782"/>
    <lineage>
        <taxon>Eukaryota</taxon>
        <taxon>Fungi</taxon>
        <taxon>Dikarya</taxon>
        <taxon>Basidiomycota</taxon>
        <taxon>Agaricomycotina</taxon>
        <taxon>Agaricomycetes</taxon>
        <taxon>Gloeophyllales</taxon>
        <taxon>Gloeophyllaceae</taxon>
        <taxon>Neolentinus</taxon>
    </lineage>
</organism>
<dbReference type="OrthoDB" id="5532350at2759"/>
<dbReference type="InParanoid" id="A0A165SEM8"/>
<feature type="compositionally biased region" description="Polar residues" evidence="5">
    <location>
        <begin position="23"/>
        <end position="36"/>
    </location>
</feature>
<dbReference type="Gene3D" id="1.20.5.500">
    <property type="entry name" value="Single helix bin"/>
    <property type="match status" value="1"/>
</dbReference>
<dbReference type="EMBL" id="KV425574">
    <property type="protein sequence ID" value="KZT25044.1"/>
    <property type="molecule type" value="Genomic_DNA"/>
</dbReference>
<evidence type="ECO:0000256" key="1">
    <source>
        <dbReference type="ARBA" id="ARBA00004173"/>
    </source>
</evidence>
<evidence type="ECO:0000256" key="3">
    <source>
        <dbReference type="ARBA" id="ARBA00023128"/>
    </source>
</evidence>
<dbReference type="InterPro" id="IPR007648">
    <property type="entry name" value="ATPase_inhibitor_mt"/>
</dbReference>
<keyword evidence="3" id="KW-0496">Mitochondrion</keyword>
<evidence type="ECO:0000256" key="5">
    <source>
        <dbReference type="SAM" id="MobiDB-lite"/>
    </source>
</evidence>
<comment type="function">
    <text evidence="4">Inhibits the enzyme activity of ATPase.</text>
</comment>
<gene>
    <name evidence="6" type="ORF">NEOLEDRAFT_385914</name>
</gene>
<proteinExistence type="inferred from homology"/>
<accession>A0A165SEM8</accession>
<reference evidence="6 7" key="1">
    <citation type="journal article" date="2016" name="Mol. Biol. Evol.">
        <title>Comparative Genomics of Early-Diverging Mushroom-Forming Fungi Provides Insights into the Origins of Lignocellulose Decay Capabilities.</title>
        <authorList>
            <person name="Nagy L.G."/>
            <person name="Riley R."/>
            <person name="Tritt A."/>
            <person name="Adam C."/>
            <person name="Daum C."/>
            <person name="Floudas D."/>
            <person name="Sun H."/>
            <person name="Yadav J.S."/>
            <person name="Pangilinan J."/>
            <person name="Larsson K.H."/>
            <person name="Matsuura K."/>
            <person name="Barry K."/>
            <person name="Labutti K."/>
            <person name="Kuo R."/>
            <person name="Ohm R.A."/>
            <person name="Bhattacharya S.S."/>
            <person name="Shirouzu T."/>
            <person name="Yoshinaga Y."/>
            <person name="Martin F.M."/>
            <person name="Grigoriev I.V."/>
            <person name="Hibbett D.S."/>
        </authorList>
    </citation>
    <scope>NUCLEOTIDE SEQUENCE [LARGE SCALE GENOMIC DNA]</scope>
    <source>
        <strain evidence="6 7">HHB14362 ss-1</strain>
    </source>
</reference>
<dbReference type="STRING" id="1314782.A0A165SEM8"/>
<name>A0A165SEM8_9AGAM</name>
<dbReference type="GO" id="GO:0042030">
    <property type="term" value="F:ATPase inhibitor activity"/>
    <property type="evidence" value="ECO:0007669"/>
    <property type="project" value="InterPro"/>
</dbReference>
<protein>
    <recommendedName>
        <fullName evidence="4">ATPase inhibitor, mitochondrial</fullName>
    </recommendedName>
</protein>
<evidence type="ECO:0000256" key="4">
    <source>
        <dbReference type="RuleBase" id="RU368087"/>
    </source>
</evidence>
<feature type="compositionally biased region" description="Basic and acidic residues" evidence="5">
    <location>
        <begin position="37"/>
        <end position="54"/>
    </location>
</feature>
<dbReference type="Pfam" id="PF04568">
    <property type="entry name" value="IATP"/>
    <property type="match status" value="1"/>
</dbReference>
<evidence type="ECO:0000313" key="7">
    <source>
        <dbReference type="Proteomes" id="UP000076761"/>
    </source>
</evidence>
<feature type="region of interest" description="Disordered" evidence="5">
    <location>
        <begin position="23"/>
        <end position="54"/>
    </location>
</feature>